<dbReference type="EMBL" id="JAFJYH010000168">
    <property type="protein sequence ID" value="KAG4416986.1"/>
    <property type="molecule type" value="Genomic_DNA"/>
</dbReference>
<reference evidence="3" key="1">
    <citation type="submission" date="2021-02" db="EMBL/GenBank/DDBJ databases">
        <title>Genome sequence Cadophora malorum strain M34.</title>
        <authorList>
            <person name="Stefanovic E."/>
            <person name="Vu D."/>
            <person name="Scully C."/>
            <person name="Dijksterhuis J."/>
            <person name="Roader J."/>
            <person name="Houbraken J."/>
        </authorList>
    </citation>
    <scope>NUCLEOTIDE SEQUENCE</scope>
    <source>
        <strain evidence="3">M34</strain>
    </source>
</reference>
<feature type="compositionally biased region" description="Low complexity" evidence="1">
    <location>
        <begin position="118"/>
        <end position="132"/>
    </location>
</feature>
<feature type="region of interest" description="Disordered" evidence="1">
    <location>
        <begin position="1"/>
        <end position="169"/>
    </location>
</feature>
<dbReference type="GO" id="GO:0005524">
    <property type="term" value="F:ATP binding"/>
    <property type="evidence" value="ECO:0007669"/>
    <property type="project" value="InterPro"/>
</dbReference>
<protein>
    <recommendedName>
        <fullName evidence="2">Protein kinase domain-containing protein</fullName>
    </recommendedName>
</protein>
<dbReference type="SMART" id="SM00220">
    <property type="entry name" value="S_TKc"/>
    <property type="match status" value="1"/>
</dbReference>
<keyword evidence="4" id="KW-1185">Reference proteome</keyword>
<proteinExistence type="predicted"/>
<dbReference type="GO" id="GO:0004674">
    <property type="term" value="F:protein serine/threonine kinase activity"/>
    <property type="evidence" value="ECO:0007669"/>
    <property type="project" value="TreeGrafter"/>
</dbReference>
<dbReference type="Pfam" id="PF00069">
    <property type="entry name" value="Pkinase"/>
    <property type="match status" value="1"/>
</dbReference>
<name>A0A8H7TCJ7_9HELO</name>
<sequence>MPPPAIVLWGTDDSHAKPAARSEAGESQDCSEPHNESSSSVTGDEQTPDSTPARPRRSSDIQRLDPDSPLESRRQDLLASRAVREACRNLRSHVGGSSSDPGGEARSQKDEVVDDSESNYTSSSSIYSNDSDVNQDHQVGLAGEGFSNRDEPFPDTIDDSGLEDENEPPLCQIKPSAAVVAPIRGDGLPNIPQTRKQVEDPSEITDFGESLYGRVKKASSWRSSSSISPQGAGRERTRRHKRPLQERLFRALVPTHEGKKEFFPRKVLSAIVDRQCVYEELSKYLADSHSEEMIESYADKICNKTEYEDDYGVRKTACFRKIFVILVLIDKTPAITKFLEIGLSDRDLPLQYVERAGKEGSKELRLSRDPAKRLKCFSKQWKQLHIRNFETYQWTTISPFFAKGGHKQVSFYPLQDQAILPFISIKQDKRRSTGRTLEYEGGFSRVVKVGIHPDHHNFDTEGGKGNNKSFAVKCLHSRDKKQFDKEAEMLKRFSDPSVPAHKHLISLLATYQQFGTYYLIFHWADADLRRYWKDVNPCPSMNQETVIWVARQCRGIAEGVNAIHQYSSSRLRLQPKDETFGHHGDIKPENVLWFPDPGHAQTNQGTLKLSDFGLAEISIHQTRSMQAKSNYATSISYQAPESEIEGTGAIGRSYDIWTLGCLYLEFITWLIGGWDLVNHFSFLRIPKDEDFVLGQDGTKFYVLKPGSFTGGKWNPTAEIKPAVSKFISELLEDGSCTPFLREFLEMVRDDLLVIRADDRQKRNGCRDRATSQEVLARLSKMLQKCEIVSGYGYQVVEASQCNEQENHF</sequence>
<feature type="compositionally biased region" description="Polar residues" evidence="1">
    <location>
        <begin position="36"/>
        <end position="50"/>
    </location>
</feature>
<dbReference type="CDD" id="cd00180">
    <property type="entry name" value="PKc"/>
    <property type="match status" value="1"/>
</dbReference>
<dbReference type="PANTHER" id="PTHR24359">
    <property type="entry name" value="SERINE/THREONINE-PROTEIN KINASE SBK1"/>
    <property type="match status" value="1"/>
</dbReference>
<dbReference type="OrthoDB" id="1046782at2759"/>
<organism evidence="3 4">
    <name type="scientific">Cadophora malorum</name>
    <dbReference type="NCBI Taxonomy" id="108018"/>
    <lineage>
        <taxon>Eukaryota</taxon>
        <taxon>Fungi</taxon>
        <taxon>Dikarya</taxon>
        <taxon>Ascomycota</taxon>
        <taxon>Pezizomycotina</taxon>
        <taxon>Leotiomycetes</taxon>
        <taxon>Helotiales</taxon>
        <taxon>Ploettnerulaceae</taxon>
        <taxon>Cadophora</taxon>
    </lineage>
</organism>
<dbReference type="InterPro" id="IPR000719">
    <property type="entry name" value="Prot_kinase_dom"/>
</dbReference>
<dbReference type="Gene3D" id="1.10.510.10">
    <property type="entry name" value="Transferase(Phosphotransferase) domain 1"/>
    <property type="match status" value="1"/>
</dbReference>
<evidence type="ECO:0000256" key="1">
    <source>
        <dbReference type="SAM" id="MobiDB-lite"/>
    </source>
</evidence>
<evidence type="ECO:0000313" key="4">
    <source>
        <dbReference type="Proteomes" id="UP000664132"/>
    </source>
</evidence>
<dbReference type="PANTHER" id="PTHR24359:SF37">
    <property type="entry name" value="PROTEIN KINASE DOMAIN-CONTAINING PROTEIN"/>
    <property type="match status" value="1"/>
</dbReference>
<dbReference type="AlphaFoldDB" id="A0A8H7TCJ7"/>
<dbReference type="Proteomes" id="UP000664132">
    <property type="component" value="Unassembled WGS sequence"/>
</dbReference>
<dbReference type="PROSITE" id="PS50011">
    <property type="entry name" value="PROTEIN_KINASE_DOM"/>
    <property type="match status" value="1"/>
</dbReference>
<feature type="compositionally biased region" description="Acidic residues" evidence="1">
    <location>
        <begin position="156"/>
        <end position="167"/>
    </location>
</feature>
<comment type="caution">
    <text evidence="3">The sequence shown here is derived from an EMBL/GenBank/DDBJ whole genome shotgun (WGS) entry which is preliminary data.</text>
</comment>
<feature type="domain" description="Protein kinase" evidence="2">
    <location>
        <begin position="432"/>
        <end position="752"/>
    </location>
</feature>
<evidence type="ECO:0000313" key="3">
    <source>
        <dbReference type="EMBL" id="KAG4416986.1"/>
    </source>
</evidence>
<dbReference type="SUPFAM" id="SSF56112">
    <property type="entry name" value="Protein kinase-like (PK-like)"/>
    <property type="match status" value="1"/>
</dbReference>
<accession>A0A8H7TCJ7</accession>
<evidence type="ECO:0000259" key="2">
    <source>
        <dbReference type="PROSITE" id="PS50011"/>
    </source>
</evidence>
<dbReference type="InterPro" id="IPR011009">
    <property type="entry name" value="Kinase-like_dom_sf"/>
</dbReference>
<feature type="compositionally biased region" description="Basic and acidic residues" evidence="1">
    <location>
        <begin position="57"/>
        <end position="88"/>
    </location>
</feature>
<gene>
    <name evidence="3" type="ORF">IFR04_009876</name>
</gene>